<dbReference type="PROSITE" id="PS51257">
    <property type="entry name" value="PROKAR_LIPOPROTEIN"/>
    <property type="match status" value="1"/>
</dbReference>
<dbReference type="AlphaFoldDB" id="A0A553JPC2"/>
<dbReference type="InterPro" id="IPR011059">
    <property type="entry name" value="Metal-dep_hydrolase_composite"/>
</dbReference>
<dbReference type="RefSeq" id="WP_144040189.1">
    <property type="nucleotide sequence ID" value="NZ_BMPL01000010.1"/>
</dbReference>
<sequence>MIRNPYLLILILLPALVGCSSESPLPRQSSTELAEVDILIHSGQVFDSKSKRLLPMDLAVCGAIICDIYPRGSKQVRAKRLIDAKGKVVSPGFIDPHTHALAELKSHDNNHNLNYLTQGVTTVIVGNDGDGSANIDKLSKQLLSNGIGTHVGMLVGHGAVRQQVMGKAKRMPTTKELNAMESLVEQAMELGALGFSSGLYYVPQNYADTDEVIALAKVAARYHGIYDTHLRDESSFSIGLLSAVDEAIAIAKQANIHLHLAHLKALGVDVWGQSDAVIAKVELAQFQGISISADQYPWLASGTKLHNAVMPKWVMADSQEAFFERLNDPTLYQQLNREITENLRRRGGGKALLITAFKDQQLVGETLEQVAIALGKSEVDAAIELVQRGEVRVASFNMSEQDLENFIVKPWVVTSSDGTDGHPRKYASFPQKYQQYVKQNPLLTLEAFIYQSSTKTAEILGLKNRGQLGVGMFADIIILDTENYRAKADFSHWNRYSTGVDIVLINGQLAIDKQQYTGMLAGEVLRSN</sequence>
<evidence type="ECO:0000313" key="2">
    <source>
        <dbReference type="EMBL" id="TRY14304.1"/>
    </source>
</evidence>
<comment type="caution">
    <text evidence="2">The sequence shown here is derived from an EMBL/GenBank/DDBJ whole genome shotgun (WGS) entry which is preliminary data.</text>
</comment>
<dbReference type="PANTHER" id="PTHR11647:SF1">
    <property type="entry name" value="COLLAPSIN RESPONSE MEDIATOR PROTEIN"/>
    <property type="match status" value="1"/>
</dbReference>
<dbReference type="OrthoDB" id="9766983at2"/>
<dbReference type="InterPro" id="IPR013108">
    <property type="entry name" value="Amidohydro_3"/>
</dbReference>
<feature type="domain" description="Amidohydrolase 3" evidence="1">
    <location>
        <begin position="81"/>
        <end position="261"/>
    </location>
</feature>
<dbReference type="SUPFAM" id="SSF51338">
    <property type="entry name" value="Composite domain of metallo-dependent hydrolases"/>
    <property type="match status" value="1"/>
</dbReference>
<name>A0A553JPC2_SHEHA</name>
<organism evidence="2 3">
    <name type="scientific">Shewanella hanedai</name>
    <name type="common">Alteromonas hanedai</name>
    <dbReference type="NCBI Taxonomy" id="25"/>
    <lineage>
        <taxon>Bacteria</taxon>
        <taxon>Pseudomonadati</taxon>
        <taxon>Pseudomonadota</taxon>
        <taxon>Gammaproteobacteria</taxon>
        <taxon>Alteromonadales</taxon>
        <taxon>Shewanellaceae</taxon>
        <taxon>Shewanella</taxon>
    </lineage>
</organism>
<feature type="domain" description="Amidohydrolase 3" evidence="1">
    <location>
        <begin position="413"/>
        <end position="509"/>
    </location>
</feature>
<dbReference type="SUPFAM" id="SSF51556">
    <property type="entry name" value="Metallo-dependent hydrolases"/>
    <property type="match status" value="1"/>
</dbReference>
<protein>
    <submittedName>
        <fullName evidence="2">Amidohydrolase family protein</fullName>
    </submittedName>
</protein>
<gene>
    <name evidence="2" type="ORF">FN961_10770</name>
</gene>
<dbReference type="Proteomes" id="UP000318126">
    <property type="component" value="Unassembled WGS sequence"/>
</dbReference>
<dbReference type="Gene3D" id="3.20.20.140">
    <property type="entry name" value="Metal-dependent hydrolases"/>
    <property type="match status" value="2"/>
</dbReference>
<evidence type="ECO:0000313" key="3">
    <source>
        <dbReference type="Proteomes" id="UP000318126"/>
    </source>
</evidence>
<dbReference type="EMBL" id="VKGK01000011">
    <property type="protein sequence ID" value="TRY14304.1"/>
    <property type="molecule type" value="Genomic_DNA"/>
</dbReference>
<dbReference type="InterPro" id="IPR032466">
    <property type="entry name" value="Metal_Hydrolase"/>
</dbReference>
<reference evidence="3" key="1">
    <citation type="submission" date="2019-07" db="EMBL/GenBank/DDBJ databases">
        <title>Shewanella sp. YLB-08 draft genomic sequence.</title>
        <authorList>
            <person name="Yu L."/>
        </authorList>
    </citation>
    <scope>NUCLEOTIDE SEQUENCE [LARGE SCALE GENOMIC DNA]</scope>
    <source>
        <strain evidence="3">JCM 20706</strain>
    </source>
</reference>
<dbReference type="Pfam" id="PF07969">
    <property type="entry name" value="Amidohydro_3"/>
    <property type="match status" value="2"/>
</dbReference>
<accession>A0A553JPC2</accession>
<dbReference type="GO" id="GO:0016810">
    <property type="term" value="F:hydrolase activity, acting on carbon-nitrogen (but not peptide) bonds"/>
    <property type="evidence" value="ECO:0007669"/>
    <property type="project" value="InterPro"/>
</dbReference>
<dbReference type="InterPro" id="IPR050378">
    <property type="entry name" value="Metallo-dep_Hydrolases_sf"/>
</dbReference>
<keyword evidence="2" id="KW-0378">Hydrolase</keyword>
<evidence type="ECO:0000259" key="1">
    <source>
        <dbReference type="Pfam" id="PF07969"/>
    </source>
</evidence>
<keyword evidence="3" id="KW-1185">Reference proteome</keyword>
<dbReference type="PANTHER" id="PTHR11647">
    <property type="entry name" value="HYDRANTOINASE/DIHYDROPYRIMIDINASE FAMILY MEMBER"/>
    <property type="match status" value="1"/>
</dbReference>
<proteinExistence type="predicted"/>